<comment type="caution">
    <text evidence="5">The sequence shown here is derived from an EMBL/GenBank/DDBJ whole genome shotgun (WGS) entry which is preliminary data.</text>
</comment>
<dbReference type="OrthoDB" id="10267127at2759"/>
<evidence type="ECO:0000256" key="2">
    <source>
        <dbReference type="ARBA" id="ARBA00022737"/>
    </source>
</evidence>
<reference evidence="5 6" key="1">
    <citation type="submission" date="2016-08" db="EMBL/GenBank/DDBJ databases">
        <title>A Parts List for Fungal Cellulosomes Revealed by Comparative Genomics.</title>
        <authorList>
            <consortium name="DOE Joint Genome Institute"/>
            <person name="Haitjema C.H."/>
            <person name="Gilmore S.P."/>
            <person name="Henske J.K."/>
            <person name="Solomon K.V."/>
            <person name="De Groot R."/>
            <person name="Kuo A."/>
            <person name="Mondo S.J."/>
            <person name="Salamov A.A."/>
            <person name="Labutti K."/>
            <person name="Zhao Z."/>
            <person name="Chiniquy J."/>
            <person name="Barry K."/>
            <person name="Brewer H.M."/>
            <person name="Purvine S.O."/>
            <person name="Wright A.T."/>
            <person name="Boxma B."/>
            <person name="Van Alen T."/>
            <person name="Hackstein J.H."/>
            <person name="Baker S.E."/>
            <person name="Grigoriev I.V."/>
            <person name="O'Malley M.A."/>
        </authorList>
    </citation>
    <scope>NUCLEOTIDE SEQUENCE [LARGE SCALE GENOMIC DNA]</scope>
    <source>
        <strain evidence="5 6">S4</strain>
    </source>
</reference>
<protein>
    <submittedName>
        <fullName evidence="5">Coth-domain-containing protein</fullName>
    </submittedName>
</protein>
<feature type="domain" description="CBM10" evidence="4">
    <location>
        <begin position="460"/>
        <end position="500"/>
    </location>
</feature>
<keyword evidence="1" id="KW-0732">Signal</keyword>
<keyword evidence="2" id="KW-0677">Repeat</keyword>
<dbReference type="STRING" id="1754192.A0A1Y1XJF0"/>
<gene>
    <name evidence="5" type="ORF">BCR32DRAFT_73676</name>
</gene>
<dbReference type="GO" id="GO:0016787">
    <property type="term" value="F:hydrolase activity"/>
    <property type="evidence" value="ECO:0007669"/>
    <property type="project" value="UniProtKB-KW"/>
</dbReference>
<dbReference type="AlphaFoldDB" id="A0A1Y1XJF0"/>
<feature type="domain" description="CBM10" evidence="4">
    <location>
        <begin position="510"/>
        <end position="546"/>
    </location>
</feature>
<dbReference type="PROSITE" id="PS51763">
    <property type="entry name" value="CBM10"/>
    <property type="match status" value="2"/>
</dbReference>
<dbReference type="Pfam" id="PF02013">
    <property type="entry name" value="CBM_10"/>
    <property type="match status" value="2"/>
</dbReference>
<dbReference type="InterPro" id="IPR009034">
    <property type="entry name" value="Dockerin_dom_fun_sf"/>
</dbReference>
<keyword evidence="3" id="KW-0378">Hydrolase</keyword>
<dbReference type="EMBL" id="MCFG01000029">
    <property type="protein sequence ID" value="ORX85833.1"/>
    <property type="molecule type" value="Genomic_DNA"/>
</dbReference>
<dbReference type="Proteomes" id="UP000193944">
    <property type="component" value="Unassembled WGS sequence"/>
</dbReference>
<evidence type="ECO:0000259" key="4">
    <source>
        <dbReference type="PROSITE" id="PS51763"/>
    </source>
</evidence>
<name>A0A1Y1XJF0_9FUNG</name>
<organism evidence="5 6">
    <name type="scientific">Anaeromyces robustus</name>
    <dbReference type="NCBI Taxonomy" id="1754192"/>
    <lineage>
        <taxon>Eukaryota</taxon>
        <taxon>Fungi</taxon>
        <taxon>Fungi incertae sedis</taxon>
        <taxon>Chytridiomycota</taxon>
        <taxon>Chytridiomycota incertae sedis</taxon>
        <taxon>Neocallimastigomycetes</taxon>
        <taxon>Neocallimastigales</taxon>
        <taxon>Neocallimastigaceae</taxon>
        <taxon>Anaeromyces</taxon>
    </lineage>
</organism>
<dbReference type="Gene3D" id="3.90.1220.10">
    <property type="entry name" value="Cellulose docking domain, dockering"/>
    <property type="match status" value="2"/>
</dbReference>
<dbReference type="PANTHER" id="PTHR40050:SF1">
    <property type="entry name" value="INNER SPORE COAT PROTEIN H"/>
    <property type="match status" value="1"/>
</dbReference>
<reference evidence="5 6" key="2">
    <citation type="submission" date="2016-08" db="EMBL/GenBank/DDBJ databases">
        <title>Pervasive Adenine N6-methylation of Active Genes in Fungi.</title>
        <authorList>
            <consortium name="DOE Joint Genome Institute"/>
            <person name="Mondo S.J."/>
            <person name="Dannebaum R.O."/>
            <person name="Kuo R.C."/>
            <person name="Labutti K."/>
            <person name="Haridas S."/>
            <person name="Kuo A."/>
            <person name="Salamov A."/>
            <person name="Ahrendt S.R."/>
            <person name="Lipzen A."/>
            <person name="Sullivan W."/>
            <person name="Andreopoulos W.B."/>
            <person name="Clum A."/>
            <person name="Lindquist E."/>
            <person name="Daum C."/>
            <person name="Ramamoorthy G.K."/>
            <person name="Gryganskyi A."/>
            <person name="Culley D."/>
            <person name="Magnuson J.K."/>
            <person name="James T.Y."/>
            <person name="O'Malley M.A."/>
            <person name="Stajich J.E."/>
            <person name="Spatafora J.W."/>
            <person name="Visel A."/>
            <person name="Grigoriev I.V."/>
        </authorList>
    </citation>
    <scope>NUCLEOTIDE SEQUENCE [LARGE SCALE GENOMIC DNA]</scope>
    <source>
        <strain evidence="5 6">S4</strain>
    </source>
</reference>
<keyword evidence="6" id="KW-1185">Reference proteome</keyword>
<evidence type="ECO:0000256" key="1">
    <source>
        <dbReference type="ARBA" id="ARBA00022729"/>
    </source>
</evidence>
<dbReference type="InterPro" id="IPR014867">
    <property type="entry name" value="Spore_coat_CotH_CotH2/3/7"/>
</dbReference>
<accession>A0A1Y1XJF0</accession>
<dbReference type="Pfam" id="PF08757">
    <property type="entry name" value="CotH"/>
    <property type="match status" value="1"/>
</dbReference>
<evidence type="ECO:0000313" key="6">
    <source>
        <dbReference type="Proteomes" id="UP000193944"/>
    </source>
</evidence>
<dbReference type="InterPro" id="IPR002883">
    <property type="entry name" value="CBM10/Dockerin_dom"/>
</dbReference>
<evidence type="ECO:0000313" key="5">
    <source>
        <dbReference type="EMBL" id="ORX85833.1"/>
    </source>
</evidence>
<sequence length="551" mass="63389">MFKIARTMNSMEFNPELPEDVKVVIIATLTFMLMGDNLQKRDISDNNNQNNQNMAADYPEFKTKKAVLNVEINGENQKFDKVTFKIAGKTARSYSKPPFNLKIRGGQDLFGRSHFKLRPDCADPSLLRTKLVSDIHNRLGVTSLSSNYITLYINEEYMGLYTLNDAFKSSWIEQVYGDKDTTSLYKCDFLFDFDPSSAAGCMNENEDVTDQTELIQFFESVKNAKSASDLEDIFEIDQFLTEMVIEYLTGSWDHLQNMIAGHNFYLYKQPNGKWIYLSYDFDLDFGIPLMNDSDKGSFKDYVKPLHIFDILVFNDPTRFENIMKNVITKAFNPDILYPHIDELKSLIKPFIELDKTPDTNGNYPGNLNTKGIAPFTYEDWDASTEFSTIEGVFFGTIYGLKNWVLMKYRDNCKIYNLECNPTYMDENYPYPTDNDTNTDTNTPSMTSNVTSPASTSINNKCWSELIGYPCCDSSVTTVFVQDDYGDWGYDFNKNEWCGITSYEEKEEEEECWSEPLGYSCCKTCVVYETDTDGSWGYENHQWCGIPSICQK</sequence>
<proteinExistence type="predicted"/>
<dbReference type="PANTHER" id="PTHR40050">
    <property type="entry name" value="INNER SPORE COAT PROTEIN H"/>
    <property type="match status" value="1"/>
</dbReference>
<evidence type="ECO:0000256" key="3">
    <source>
        <dbReference type="ARBA" id="ARBA00022801"/>
    </source>
</evidence>
<dbReference type="SUPFAM" id="SSF64571">
    <property type="entry name" value="Cellulose docking domain, dockering"/>
    <property type="match status" value="2"/>
</dbReference>